<dbReference type="SMART" id="SM00240">
    <property type="entry name" value="FHA"/>
    <property type="match status" value="2"/>
</dbReference>
<dbReference type="Pfam" id="PF00498">
    <property type="entry name" value="FHA"/>
    <property type="match status" value="2"/>
</dbReference>
<gene>
    <name evidence="2" type="ORF">DSM107014_00385</name>
</gene>
<evidence type="ECO:0000259" key="1">
    <source>
        <dbReference type="PROSITE" id="PS50006"/>
    </source>
</evidence>
<dbReference type="EMBL" id="JADQBC010000001">
    <property type="protein sequence ID" value="MBR8826357.1"/>
    <property type="molecule type" value="Genomic_DNA"/>
</dbReference>
<dbReference type="Proteomes" id="UP000767446">
    <property type="component" value="Unassembled WGS sequence"/>
</dbReference>
<dbReference type="Gene3D" id="2.60.200.20">
    <property type="match status" value="2"/>
</dbReference>
<sequence>MESMAEKLVQRIININQYLGTRPQLEQSYHPLIQELNRVMDFIASVKPRVKVVSNFPELAEGLKNLSAQQPSLSNLYLFESAALNKNEILPENFSICAVFEQERIGYELKEKKKILIGRGKDCDLVIPKKYNSVSRYHAEIRPTVSGWEVCDLNSSNGVYVQGERVKESCRSLQKGDRIFLGKPDISNSVELSFELASPPAQYVLLSSGYLKLGEAVQYALLPRQKVCLGRDPSCKIIIPVQYGSVSKRHAEIISDGQGWHLRDLNSSHGTFINGERLVGSSFVPLHLGDKINLGELNNPESLELIFKFHTPEDTSLSLKFEPLLLLKNCDVLILVYQPTKTINFNEIELIKVAIKAKKQHIIIVVDGERNPRTPEAQANITALQSWVQSNNRNKVISLVFASLVENNPNLREYTQLLEEIFKAVNAKYFQELSHEINQKIDWGFNQIKVYLKNKIKTASQGMSESELQTETSYVFKEIAQDKENIFRQFKQEINKSRVGFLLPWKPHSLGSKLEKFISQLKTNQGEDEENVYLYLYVEGTEESESIHQRLVALLKPDFVQWMGEEWEKICNFYAVGGLNGFWMRSKSALHEVIPNFSPQDFSCEPGKIPPFNLETLLDVSVLTEENQDLGDEWFSLVSQGIYCVNKQDVDTLNIEETTENLRTTLLNKYQSLVKIVTEKLFQVLMGGLEQEKLRINQTLAAIASATGKQIDQLQSKNQQLSDVLTSLEADQVEVLKLLKGE</sequence>
<dbReference type="AlphaFoldDB" id="A0A941GMD8"/>
<feature type="domain" description="FHA" evidence="1">
    <location>
        <begin position="227"/>
        <end position="278"/>
    </location>
</feature>
<feature type="domain" description="FHA" evidence="1">
    <location>
        <begin position="115"/>
        <end position="166"/>
    </location>
</feature>
<comment type="caution">
    <text evidence="2">The sequence shown here is derived from an EMBL/GenBank/DDBJ whole genome shotgun (WGS) entry which is preliminary data.</text>
</comment>
<dbReference type="InterPro" id="IPR008984">
    <property type="entry name" value="SMAD_FHA_dom_sf"/>
</dbReference>
<organism evidence="2 3">
    <name type="scientific">Gomphosphaeria aponina SAG 52.96 = DSM 107014</name>
    <dbReference type="NCBI Taxonomy" id="1521640"/>
    <lineage>
        <taxon>Bacteria</taxon>
        <taxon>Bacillati</taxon>
        <taxon>Cyanobacteriota</taxon>
        <taxon>Cyanophyceae</taxon>
        <taxon>Oscillatoriophycideae</taxon>
        <taxon>Chroococcales</taxon>
        <taxon>Gomphosphaeriaceae</taxon>
        <taxon>Gomphosphaeria</taxon>
    </lineage>
</organism>
<protein>
    <submittedName>
        <fullName evidence="2">FHA domain-containing protein</fullName>
    </submittedName>
</protein>
<accession>A0A941GMD8</accession>
<dbReference type="SUPFAM" id="SSF49879">
    <property type="entry name" value="SMAD/FHA domain"/>
    <property type="match status" value="2"/>
</dbReference>
<name>A0A941GMD8_9CHRO</name>
<evidence type="ECO:0000313" key="3">
    <source>
        <dbReference type="Proteomes" id="UP000767446"/>
    </source>
</evidence>
<evidence type="ECO:0000313" key="2">
    <source>
        <dbReference type="EMBL" id="MBR8826357.1"/>
    </source>
</evidence>
<dbReference type="InterPro" id="IPR000253">
    <property type="entry name" value="FHA_dom"/>
</dbReference>
<dbReference type="PROSITE" id="PS50006">
    <property type="entry name" value="FHA_DOMAIN"/>
    <property type="match status" value="2"/>
</dbReference>
<dbReference type="CDD" id="cd00060">
    <property type="entry name" value="FHA"/>
    <property type="match status" value="2"/>
</dbReference>
<proteinExistence type="predicted"/>
<reference evidence="2" key="1">
    <citation type="submission" date="2021-02" db="EMBL/GenBank/DDBJ databases">
        <title>Metagenome analyses of Stigonema ocellatum DSM 106950, Chlorogloea purpurea SAG 13.99 and Gomphosphaeria aponina DSM 107014.</title>
        <authorList>
            <person name="Marter P."/>
            <person name="Huang S."/>
        </authorList>
    </citation>
    <scope>NUCLEOTIDE SEQUENCE</scope>
    <source>
        <strain evidence="2">JP213</strain>
    </source>
</reference>
<dbReference type="PANTHER" id="PTHR23308">
    <property type="entry name" value="NUCLEAR INHIBITOR OF PROTEIN PHOSPHATASE-1"/>
    <property type="match status" value="1"/>
</dbReference>
<dbReference type="InterPro" id="IPR050923">
    <property type="entry name" value="Cell_Proc_Reg/RNA_Proc"/>
</dbReference>